<dbReference type="Proteomes" id="UP000447434">
    <property type="component" value="Chromosome 16"/>
</dbReference>
<dbReference type="PANTHER" id="PTHR46431:SF9">
    <property type="entry name" value="SNARE ASSOCIATED GOLGI FAMILY PROTEIN-RELATED"/>
    <property type="match status" value="1"/>
</dbReference>
<name>A0A6A5MVR0_LUPAL</name>
<sequence length="301" mass="34013">MTYYDDDDGGRRVDDVDPDQIHTHHHNEGYVKLRWDPLDSQPESTVVESSPVTTRARFWYWVKLVASLICLTFLAFLGYKWVGPFFIEKVIIPIMNWVRNTFTIPELAILVVASVALFPTILLPSSPSMWLAGMTFGYGFGFLLITSAVVVGVSLPFFIGSIFLHHKIEGWLEKYPKRASILRAAGGGNWFHQFKAVVLIRISPFPYILYNYCSVATDVKYGPYLLGSLVGMLPDIVLSIYTGSFLQTVADASHEKHNLSTLEVIVNVVGFCITVTTIIIITIYAKRRLKELEKEDELLLQ</sequence>
<dbReference type="AlphaFoldDB" id="A0A6A5MVR0"/>
<feature type="domain" description="VTT" evidence="1">
    <location>
        <begin position="123"/>
        <end position="244"/>
    </location>
</feature>
<dbReference type="EMBL" id="WOCE01000016">
    <property type="protein sequence ID" value="KAE9596798.1"/>
    <property type="molecule type" value="Genomic_DNA"/>
</dbReference>
<reference evidence="3" key="1">
    <citation type="journal article" date="2020" name="Nat. Commun.">
        <title>Genome sequence of the cluster root forming white lupin.</title>
        <authorList>
            <person name="Hufnagel B."/>
            <person name="Marques A."/>
            <person name="Soriano A."/>
            <person name="Marques L."/>
            <person name="Divol F."/>
            <person name="Doumas P."/>
            <person name="Sallet E."/>
            <person name="Mancinotti D."/>
            <person name="Carrere S."/>
            <person name="Marande W."/>
            <person name="Arribat S."/>
            <person name="Keller J."/>
            <person name="Huneau C."/>
            <person name="Blein T."/>
            <person name="Aime D."/>
            <person name="Laguerre M."/>
            <person name="Taylor J."/>
            <person name="Schubert V."/>
            <person name="Nelson M."/>
            <person name="Geu-Flores F."/>
            <person name="Crespi M."/>
            <person name="Gallardo-Guerrero K."/>
            <person name="Delaux P.-M."/>
            <person name="Salse J."/>
            <person name="Berges H."/>
            <person name="Guyot R."/>
            <person name="Gouzy J."/>
            <person name="Peret B."/>
        </authorList>
    </citation>
    <scope>NUCLEOTIDE SEQUENCE [LARGE SCALE GENOMIC DNA]</scope>
    <source>
        <strain evidence="3">cv. Amiga</strain>
    </source>
</reference>
<dbReference type="Pfam" id="PF09335">
    <property type="entry name" value="VTT_dom"/>
    <property type="match status" value="1"/>
</dbReference>
<proteinExistence type="predicted"/>
<dbReference type="OrthoDB" id="202840at2759"/>
<evidence type="ECO:0000313" key="2">
    <source>
        <dbReference type="EMBL" id="KAE9596798.1"/>
    </source>
</evidence>
<protein>
    <submittedName>
        <fullName evidence="2">Putative SNARE associated golgi family protein</fullName>
    </submittedName>
</protein>
<evidence type="ECO:0000259" key="1">
    <source>
        <dbReference type="Pfam" id="PF09335"/>
    </source>
</evidence>
<organism evidence="2 3">
    <name type="scientific">Lupinus albus</name>
    <name type="common">White lupine</name>
    <name type="synonym">Lupinus termis</name>
    <dbReference type="NCBI Taxonomy" id="3870"/>
    <lineage>
        <taxon>Eukaryota</taxon>
        <taxon>Viridiplantae</taxon>
        <taxon>Streptophyta</taxon>
        <taxon>Embryophyta</taxon>
        <taxon>Tracheophyta</taxon>
        <taxon>Spermatophyta</taxon>
        <taxon>Magnoliopsida</taxon>
        <taxon>eudicotyledons</taxon>
        <taxon>Gunneridae</taxon>
        <taxon>Pentapetalae</taxon>
        <taxon>rosids</taxon>
        <taxon>fabids</taxon>
        <taxon>Fabales</taxon>
        <taxon>Fabaceae</taxon>
        <taxon>Papilionoideae</taxon>
        <taxon>50 kb inversion clade</taxon>
        <taxon>genistoids sensu lato</taxon>
        <taxon>core genistoids</taxon>
        <taxon>Genisteae</taxon>
        <taxon>Lupinus</taxon>
    </lineage>
</organism>
<dbReference type="PANTHER" id="PTHR46431">
    <property type="entry name" value="EXPRESSED PROTEIN"/>
    <property type="match status" value="1"/>
</dbReference>
<accession>A0A6A5MVR0</accession>
<keyword evidence="3" id="KW-1185">Reference proteome</keyword>
<dbReference type="InterPro" id="IPR032816">
    <property type="entry name" value="VTT_dom"/>
</dbReference>
<comment type="caution">
    <text evidence="2">The sequence shown here is derived from an EMBL/GenBank/DDBJ whole genome shotgun (WGS) entry which is preliminary data.</text>
</comment>
<evidence type="ECO:0000313" key="3">
    <source>
        <dbReference type="Proteomes" id="UP000447434"/>
    </source>
</evidence>
<gene>
    <name evidence="2" type="ORF">Lalb_Chr16g0379881</name>
</gene>